<feature type="compositionally biased region" description="Basic residues" evidence="1">
    <location>
        <begin position="151"/>
        <end position="173"/>
    </location>
</feature>
<gene>
    <name evidence="2" type="ORF">BRADI_3g48965v3</name>
</gene>
<evidence type="ECO:0000313" key="4">
    <source>
        <dbReference type="Proteomes" id="UP000008810"/>
    </source>
</evidence>
<protein>
    <submittedName>
        <fullName evidence="2 3">Uncharacterized protein</fullName>
    </submittedName>
</protein>
<feature type="compositionally biased region" description="Polar residues" evidence="1">
    <location>
        <begin position="297"/>
        <end position="307"/>
    </location>
</feature>
<name>A0A0Q3QEU0_BRADI</name>
<keyword evidence="4" id="KW-1185">Reference proteome</keyword>
<reference evidence="2" key="2">
    <citation type="submission" date="2017-06" db="EMBL/GenBank/DDBJ databases">
        <title>WGS assembly of Brachypodium distachyon.</title>
        <authorList>
            <consortium name="The International Brachypodium Initiative"/>
            <person name="Lucas S."/>
            <person name="Harmon-Smith M."/>
            <person name="Lail K."/>
            <person name="Tice H."/>
            <person name="Grimwood J."/>
            <person name="Bruce D."/>
            <person name="Barry K."/>
            <person name="Shu S."/>
            <person name="Lindquist E."/>
            <person name="Wang M."/>
            <person name="Pitluck S."/>
            <person name="Vogel J.P."/>
            <person name="Garvin D.F."/>
            <person name="Mockler T.C."/>
            <person name="Schmutz J."/>
            <person name="Rokhsar D."/>
            <person name="Bevan M.W."/>
        </authorList>
    </citation>
    <scope>NUCLEOTIDE SEQUENCE</scope>
    <source>
        <strain evidence="2">Bd21</strain>
    </source>
</reference>
<feature type="compositionally biased region" description="Basic and acidic residues" evidence="1">
    <location>
        <begin position="268"/>
        <end position="285"/>
    </location>
</feature>
<feature type="compositionally biased region" description="Low complexity" evidence="1">
    <location>
        <begin position="215"/>
        <end position="241"/>
    </location>
</feature>
<reference evidence="2 3" key="1">
    <citation type="journal article" date="2010" name="Nature">
        <title>Genome sequencing and analysis of the model grass Brachypodium distachyon.</title>
        <authorList>
            <consortium name="International Brachypodium Initiative"/>
        </authorList>
    </citation>
    <scope>NUCLEOTIDE SEQUENCE [LARGE SCALE GENOMIC DNA]</scope>
    <source>
        <strain evidence="2 3">Bd21</strain>
    </source>
</reference>
<dbReference type="EMBL" id="CM000882">
    <property type="protein sequence ID" value="KQK00330.2"/>
    <property type="molecule type" value="Genomic_DNA"/>
</dbReference>
<feature type="compositionally biased region" description="Gly residues" evidence="1">
    <location>
        <begin position="253"/>
        <end position="262"/>
    </location>
</feature>
<organism evidence="2">
    <name type="scientific">Brachypodium distachyon</name>
    <name type="common">Purple false brome</name>
    <name type="synonym">Trachynia distachya</name>
    <dbReference type="NCBI Taxonomy" id="15368"/>
    <lineage>
        <taxon>Eukaryota</taxon>
        <taxon>Viridiplantae</taxon>
        <taxon>Streptophyta</taxon>
        <taxon>Embryophyta</taxon>
        <taxon>Tracheophyta</taxon>
        <taxon>Spermatophyta</taxon>
        <taxon>Magnoliopsida</taxon>
        <taxon>Liliopsida</taxon>
        <taxon>Poales</taxon>
        <taxon>Poaceae</taxon>
        <taxon>BOP clade</taxon>
        <taxon>Pooideae</taxon>
        <taxon>Stipodae</taxon>
        <taxon>Brachypodieae</taxon>
        <taxon>Brachypodium</taxon>
    </lineage>
</organism>
<feature type="non-terminal residue" evidence="2">
    <location>
        <position position="1"/>
    </location>
</feature>
<dbReference type="EnsemblPlants" id="KQK00330">
    <property type="protein sequence ID" value="KQK00330"/>
    <property type="gene ID" value="BRADI_3g48965v3"/>
</dbReference>
<dbReference type="Proteomes" id="UP000008810">
    <property type="component" value="Chromosome 3"/>
</dbReference>
<feature type="region of interest" description="Disordered" evidence="1">
    <location>
        <begin position="113"/>
        <end position="307"/>
    </location>
</feature>
<dbReference type="Gramene" id="KQK00330">
    <property type="protein sequence ID" value="KQK00330"/>
    <property type="gene ID" value="BRADI_3g48965v3"/>
</dbReference>
<dbReference type="AlphaFoldDB" id="A0A0Q3QEU0"/>
<accession>A0A0Q3QEU0</accession>
<evidence type="ECO:0000313" key="2">
    <source>
        <dbReference type="EMBL" id="KQK00330.2"/>
    </source>
</evidence>
<evidence type="ECO:0000256" key="1">
    <source>
        <dbReference type="SAM" id="MobiDB-lite"/>
    </source>
</evidence>
<sequence length="307" mass="32793">DLGGVLQCECREKLEVDHGLREFVFSDCATPWLLPLELMPPPPPPRRRTLPLKRGPANATPATSLNVAVRIGLISGKTLVTVDAAELVRREPSNLLRGNDEGAERNVHTGGIELGLTDDGDQDHGAAVGVGEEPSANSPWGHLGHPDEQKSRRHCLNRCRNQGRRPVLRRHLFRPTAVKSRPRRRRFSPRATRGAQSPPSLQGGQHGAAAGGRRGQAAPLRTRPGRGRAAARAGGAAAGTGEQRPKRRRAGGAAAGASGGAGVAPAGGRRDGREQAGSGRIDRDVQRRKRKKEETYRSMTSGTHLAV</sequence>
<reference evidence="3" key="3">
    <citation type="submission" date="2018-08" db="UniProtKB">
        <authorList>
            <consortium name="EnsemblPlants"/>
        </authorList>
    </citation>
    <scope>IDENTIFICATION</scope>
    <source>
        <strain evidence="3">cv. Bd21</strain>
    </source>
</reference>
<feature type="compositionally biased region" description="Gly residues" evidence="1">
    <location>
        <begin position="204"/>
        <end position="214"/>
    </location>
</feature>
<dbReference type="STRING" id="15368.A0A0Q3QEU0"/>
<evidence type="ECO:0000313" key="3">
    <source>
        <dbReference type="EnsemblPlants" id="KQK00330"/>
    </source>
</evidence>
<dbReference type="InParanoid" id="A0A0Q3QEU0"/>
<proteinExistence type="predicted"/>